<feature type="compositionally biased region" description="Acidic residues" evidence="2">
    <location>
        <begin position="263"/>
        <end position="280"/>
    </location>
</feature>
<evidence type="ECO:0000256" key="2">
    <source>
        <dbReference type="SAM" id="MobiDB-lite"/>
    </source>
</evidence>
<feature type="coiled-coil region" evidence="1">
    <location>
        <begin position="320"/>
        <end position="384"/>
    </location>
</feature>
<feature type="region of interest" description="Disordered" evidence="2">
    <location>
        <begin position="253"/>
        <end position="289"/>
    </location>
</feature>
<evidence type="ECO:0000256" key="1">
    <source>
        <dbReference type="SAM" id="Coils"/>
    </source>
</evidence>
<accession>A0AAQ3KR96</accession>
<dbReference type="Gene3D" id="1.10.10.60">
    <property type="entry name" value="Homeodomain-like"/>
    <property type="match status" value="1"/>
</dbReference>
<gene>
    <name evidence="4" type="ORF">Cni_G22435</name>
</gene>
<dbReference type="PANTHER" id="PTHR46327:SF9">
    <property type="entry name" value="MYB_SANT-LIKE DNA-BINDING DOMAIN-CONTAINING PROTEIN"/>
    <property type="match status" value="1"/>
</dbReference>
<dbReference type="EMBL" id="CP136896">
    <property type="protein sequence ID" value="WOL13662.1"/>
    <property type="molecule type" value="Genomic_DNA"/>
</dbReference>
<dbReference type="PANTHER" id="PTHR46327">
    <property type="entry name" value="F16F4.11 PROTEIN-RELATED"/>
    <property type="match status" value="1"/>
</dbReference>
<organism evidence="4 5">
    <name type="scientific">Canna indica</name>
    <name type="common">Indian-shot</name>
    <dbReference type="NCBI Taxonomy" id="4628"/>
    <lineage>
        <taxon>Eukaryota</taxon>
        <taxon>Viridiplantae</taxon>
        <taxon>Streptophyta</taxon>
        <taxon>Embryophyta</taxon>
        <taxon>Tracheophyta</taxon>
        <taxon>Spermatophyta</taxon>
        <taxon>Magnoliopsida</taxon>
        <taxon>Liliopsida</taxon>
        <taxon>Zingiberales</taxon>
        <taxon>Cannaceae</taxon>
        <taxon>Canna</taxon>
    </lineage>
</organism>
<keyword evidence="1" id="KW-0175">Coiled coil</keyword>
<protein>
    <recommendedName>
        <fullName evidence="3">Myb/SANT-like DNA-binding domain-containing protein</fullName>
    </recommendedName>
</protein>
<evidence type="ECO:0000313" key="5">
    <source>
        <dbReference type="Proteomes" id="UP001327560"/>
    </source>
</evidence>
<dbReference type="InterPro" id="IPR044822">
    <property type="entry name" value="Myb_DNA-bind_4"/>
</dbReference>
<reference evidence="4 5" key="1">
    <citation type="submission" date="2023-10" db="EMBL/GenBank/DDBJ databases">
        <title>Chromosome-scale genome assembly provides insights into flower coloration mechanisms of Canna indica.</title>
        <authorList>
            <person name="Li C."/>
        </authorList>
    </citation>
    <scope>NUCLEOTIDE SEQUENCE [LARGE SCALE GENOMIC DNA]</scope>
    <source>
        <tissue evidence="4">Flower</tissue>
    </source>
</reference>
<sequence>MNNPMIGSGLLPGSVSGILDLDSVSQRHHPPPNPHLHPIPAAAGLDCDHHLGSLFDPSGGAATSDDEERFPGSSAGDENGYNSHSQPASGAGGSKKASPWQRMKWTDEVVRLLISVVAHVGDHDDDALDAFDGTAGTKRKHGAALQKKGKWKKVSELMSKKGFNVSPQQCEDKFNDLNKRYKRLNEILGRGTSCQVVENPLLLDSMHISPKAKDDVRKILSSKHLFYREMCAYHNGQRIPNCHDANVLVSGVPKVVPPKDENGPVDDEEEEEDEEDDNGDRDDRSDDIGKRGLESFRVEMDNVLQDKTKSLWEQREWFKRRALQLEEDRVEIEAEALELEKRHFKWQRFRSKKDRELERLRLENERLRLENEHMILQVRQKELELHIIRSGEPLNSTGLRMDVEQLRDLME</sequence>
<feature type="region of interest" description="Disordered" evidence="2">
    <location>
        <begin position="54"/>
        <end position="100"/>
    </location>
</feature>
<dbReference type="Pfam" id="PF13837">
    <property type="entry name" value="Myb_DNA-bind_4"/>
    <property type="match status" value="1"/>
</dbReference>
<feature type="domain" description="Myb/SANT-like DNA-binding" evidence="3">
    <location>
        <begin position="102"/>
        <end position="198"/>
    </location>
</feature>
<evidence type="ECO:0000259" key="3">
    <source>
        <dbReference type="Pfam" id="PF13837"/>
    </source>
</evidence>
<dbReference type="AlphaFoldDB" id="A0AAQ3KR96"/>
<proteinExistence type="predicted"/>
<evidence type="ECO:0000313" key="4">
    <source>
        <dbReference type="EMBL" id="WOL13662.1"/>
    </source>
</evidence>
<feature type="region of interest" description="Disordered" evidence="2">
    <location>
        <begin position="23"/>
        <end position="42"/>
    </location>
</feature>
<dbReference type="Proteomes" id="UP001327560">
    <property type="component" value="Chromosome 7"/>
</dbReference>
<keyword evidence="5" id="KW-1185">Reference proteome</keyword>
<name>A0AAQ3KR96_9LILI</name>